<protein>
    <submittedName>
        <fullName evidence="1">Uncharacterized protein</fullName>
    </submittedName>
</protein>
<dbReference type="AlphaFoldDB" id="A0A4W5RHH5"/>
<organism evidence="1 2">
    <name type="scientific">Hucho hucho</name>
    <name type="common">huchen</name>
    <dbReference type="NCBI Taxonomy" id="62062"/>
    <lineage>
        <taxon>Eukaryota</taxon>
        <taxon>Metazoa</taxon>
        <taxon>Chordata</taxon>
        <taxon>Craniata</taxon>
        <taxon>Vertebrata</taxon>
        <taxon>Euteleostomi</taxon>
        <taxon>Actinopterygii</taxon>
        <taxon>Neopterygii</taxon>
        <taxon>Teleostei</taxon>
        <taxon>Protacanthopterygii</taxon>
        <taxon>Salmoniformes</taxon>
        <taxon>Salmonidae</taxon>
        <taxon>Salmoninae</taxon>
        <taxon>Hucho</taxon>
    </lineage>
</organism>
<dbReference type="Ensembl" id="ENSHHUT00000086412.1">
    <property type="protein sequence ID" value="ENSHHUP00000083779.1"/>
    <property type="gene ID" value="ENSHHUG00000048595.1"/>
</dbReference>
<evidence type="ECO:0000313" key="2">
    <source>
        <dbReference type="Proteomes" id="UP000314982"/>
    </source>
</evidence>
<sequence length="124" mass="14136">INIPLRLYSPLDAISSSRVLSNQLVVLTSEGEELFRISPWAKYCHKHPDSNTYDWIHWDPVRPFLYQHTRPKRPRSLRIYEAHVGIASPAEEIATYTNFTLNVLPKIKDLGGYGNSNAKVSEGT</sequence>
<name>A0A4W5RHH5_9TELE</name>
<dbReference type="PANTHER" id="PTHR43651:SF3">
    <property type="entry name" value="1,4-ALPHA-GLUCAN-BRANCHING ENZYME"/>
    <property type="match status" value="1"/>
</dbReference>
<dbReference type="GO" id="GO:0005737">
    <property type="term" value="C:cytoplasm"/>
    <property type="evidence" value="ECO:0007669"/>
    <property type="project" value="TreeGrafter"/>
</dbReference>
<evidence type="ECO:0000313" key="1">
    <source>
        <dbReference type="Ensembl" id="ENSHHUP00000083779.1"/>
    </source>
</evidence>
<keyword evidence="2" id="KW-1185">Reference proteome</keyword>
<reference evidence="2" key="1">
    <citation type="submission" date="2018-06" db="EMBL/GenBank/DDBJ databases">
        <title>Genome assembly of Danube salmon.</title>
        <authorList>
            <person name="Macqueen D.J."/>
            <person name="Gundappa M.K."/>
        </authorList>
    </citation>
    <scope>NUCLEOTIDE SEQUENCE [LARGE SCALE GENOMIC DNA]</scope>
</reference>
<dbReference type="GeneTree" id="ENSGT00390000017040"/>
<dbReference type="Gene3D" id="3.20.20.80">
    <property type="entry name" value="Glycosidases"/>
    <property type="match status" value="1"/>
</dbReference>
<dbReference type="Proteomes" id="UP000314982">
    <property type="component" value="Unassembled WGS sequence"/>
</dbReference>
<reference evidence="1" key="3">
    <citation type="submission" date="2025-09" db="UniProtKB">
        <authorList>
            <consortium name="Ensembl"/>
        </authorList>
    </citation>
    <scope>IDENTIFICATION</scope>
</reference>
<dbReference type="GO" id="GO:0005978">
    <property type="term" value="P:glycogen biosynthetic process"/>
    <property type="evidence" value="ECO:0007669"/>
    <property type="project" value="TreeGrafter"/>
</dbReference>
<accession>A0A4W5RHH5</accession>
<dbReference type="GO" id="GO:0003844">
    <property type="term" value="F:1,4-alpha-glucan branching enzyme activity"/>
    <property type="evidence" value="ECO:0007669"/>
    <property type="project" value="TreeGrafter"/>
</dbReference>
<reference evidence="1" key="2">
    <citation type="submission" date="2025-08" db="UniProtKB">
        <authorList>
            <consortium name="Ensembl"/>
        </authorList>
    </citation>
    <scope>IDENTIFICATION</scope>
</reference>
<proteinExistence type="predicted"/>
<dbReference type="PANTHER" id="PTHR43651">
    <property type="entry name" value="1,4-ALPHA-GLUCAN-BRANCHING ENZYME"/>
    <property type="match status" value="1"/>
</dbReference>